<evidence type="ECO:0000313" key="4">
    <source>
        <dbReference type="Proteomes" id="UP000036608"/>
    </source>
</evidence>
<dbReference type="EMBL" id="CP011507">
    <property type="protein sequence ID" value="AKS04574.1"/>
    <property type="molecule type" value="Genomic_DNA"/>
</dbReference>
<proteinExistence type="predicted"/>
<dbReference type="KEGG" id="ptv:AA957_00040"/>
<dbReference type="Proteomes" id="UP000036608">
    <property type="component" value="Chromosome"/>
</dbReference>
<organism evidence="2 4">
    <name type="scientific">Pseudomonas trivialis</name>
    <dbReference type="NCBI Taxonomy" id="200450"/>
    <lineage>
        <taxon>Bacteria</taxon>
        <taxon>Pseudomonadati</taxon>
        <taxon>Pseudomonadota</taxon>
        <taxon>Gammaproteobacteria</taxon>
        <taxon>Pseudomonadales</taxon>
        <taxon>Pseudomonadaceae</taxon>
        <taxon>Pseudomonas</taxon>
    </lineage>
</organism>
<evidence type="ECO:0000313" key="2">
    <source>
        <dbReference type="EMBL" id="AKS04583.1"/>
    </source>
</evidence>
<dbReference type="KEGG" id="ptv:AA957_29390"/>
<reference evidence="4" key="2">
    <citation type="submission" date="2015-05" db="EMBL/GenBank/DDBJ databases">
        <authorList>
            <person name="Swarnkar M.K."/>
            <person name="Vyas P."/>
            <person name="Rahi P."/>
            <person name="Thakur R."/>
            <person name="Thakur N."/>
            <person name="Singh A.K."/>
            <person name="Gulati A."/>
        </authorList>
    </citation>
    <scope>NUCLEOTIDE SEQUENCE [LARGE SCALE GENOMIC DNA]</scope>
    <source>
        <strain evidence="4">745</strain>
    </source>
</reference>
<sequence length="60" mass="7134">MLIYLIFFTHRSVRFMLKPLSKCRKLVSMSVMLSPRYVMIDLFLRLTHGKHAGFQHPINL</sequence>
<protein>
    <submittedName>
        <fullName evidence="2">Uncharacterized protein</fullName>
    </submittedName>
</protein>
<evidence type="ECO:0000313" key="1">
    <source>
        <dbReference type="EMBL" id="AKS04574.1"/>
    </source>
</evidence>
<reference evidence="2 4" key="1">
    <citation type="journal article" date="2015" name="Genome Announc.">
        <title>Complete Genome Sequence of the Rhizobacterium Pseudomonas trivialis Strain IHBB745 with Multiple Plant Growth-Promoting Activities and Tolerance to Desiccation and Alkalinity.</title>
        <authorList>
            <person name="Gulati A."/>
            <person name="Swarnkar M.K."/>
            <person name="Vyas P."/>
            <person name="Rahi P."/>
            <person name="Thakur R."/>
            <person name="Thakur N."/>
            <person name="Singh A.K."/>
        </authorList>
    </citation>
    <scope>NUCLEOTIDE SEQUENCE [LARGE SCALE GENOMIC DNA]</scope>
    <source>
        <strain evidence="4">745</strain>
        <strain evidence="2">IHBB745</strain>
    </source>
</reference>
<name>A0A0H5A3X8_9PSED</name>
<dbReference type="AlphaFoldDB" id="A0A0H5A3X8"/>
<dbReference type="KEGG" id="ptv:AA957_00085"/>
<dbReference type="EMBL" id="CP011507">
    <property type="protein sequence ID" value="AKS10051.1"/>
    <property type="molecule type" value="Genomic_DNA"/>
</dbReference>
<gene>
    <name evidence="1" type="ORF">AA957_00040</name>
    <name evidence="2" type="ORF">AA957_00085</name>
    <name evidence="3" type="ORF">AA957_29390</name>
</gene>
<dbReference type="PATRIC" id="fig|200450.3.peg.12"/>
<accession>A0A0H5A3X8</accession>
<dbReference type="EMBL" id="CP011507">
    <property type="protein sequence ID" value="AKS04583.1"/>
    <property type="molecule type" value="Genomic_DNA"/>
</dbReference>
<evidence type="ECO:0000313" key="3">
    <source>
        <dbReference type="EMBL" id="AKS10051.1"/>
    </source>
</evidence>